<accession>A0A8J3IFS9</accession>
<gene>
    <name evidence="1" type="ORF">KSX_85420</name>
</gene>
<organism evidence="1 2">
    <name type="scientific">Ktedonospora formicarum</name>
    <dbReference type="NCBI Taxonomy" id="2778364"/>
    <lineage>
        <taxon>Bacteria</taxon>
        <taxon>Bacillati</taxon>
        <taxon>Chloroflexota</taxon>
        <taxon>Ktedonobacteria</taxon>
        <taxon>Ktedonobacterales</taxon>
        <taxon>Ktedonobacteraceae</taxon>
        <taxon>Ktedonospora</taxon>
    </lineage>
</organism>
<name>A0A8J3IFS9_9CHLR</name>
<evidence type="ECO:0000313" key="2">
    <source>
        <dbReference type="Proteomes" id="UP000612362"/>
    </source>
</evidence>
<sequence length="58" mass="6377">MRRVLPYQCSQAGTPLWCVVSGLTVVCAWDTEPVSLFGRPPDYLRLPMTPGGQARIGE</sequence>
<evidence type="ECO:0000313" key="1">
    <source>
        <dbReference type="EMBL" id="GHO50379.1"/>
    </source>
</evidence>
<keyword evidence="2" id="KW-1185">Reference proteome</keyword>
<protein>
    <submittedName>
        <fullName evidence="1">Uncharacterized protein</fullName>
    </submittedName>
</protein>
<comment type="caution">
    <text evidence="1">The sequence shown here is derived from an EMBL/GenBank/DDBJ whole genome shotgun (WGS) entry which is preliminary data.</text>
</comment>
<dbReference type="Proteomes" id="UP000612362">
    <property type="component" value="Unassembled WGS sequence"/>
</dbReference>
<proteinExistence type="predicted"/>
<dbReference type="AlphaFoldDB" id="A0A8J3IFS9"/>
<dbReference type="EMBL" id="BNJF01000008">
    <property type="protein sequence ID" value="GHO50379.1"/>
    <property type="molecule type" value="Genomic_DNA"/>
</dbReference>
<reference evidence="1" key="1">
    <citation type="submission" date="2020-10" db="EMBL/GenBank/DDBJ databases">
        <title>Taxonomic study of unclassified bacteria belonging to the class Ktedonobacteria.</title>
        <authorList>
            <person name="Yabe S."/>
            <person name="Wang C.M."/>
            <person name="Zheng Y."/>
            <person name="Sakai Y."/>
            <person name="Cavaletti L."/>
            <person name="Monciardini P."/>
            <person name="Donadio S."/>
        </authorList>
    </citation>
    <scope>NUCLEOTIDE SEQUENCE</scope>
    <source>
        <strain evidence="1">SOSP1-1</strain>
    </source>
</reference>